<dbReference type="Pfam" id="PF13561">
    <property type="entry name" value="adh_short_C2"/>
    <property type="match status" value="1"/>
</dbReference>
<evidence type="ECO:0000313" key="5">
    <source>
        <dbReference type="Proteomes" id="UP000256708"/>
    </source>
</evidence>
<sequence length="287" mass="30144">MGNRLKGKVAIVTGGGAGIGEAISKKFAKEGASVVVAGFPEDPVEDVVKGIQEEGGTAIPFTGDLSSLANAQSCVDLAVKQYGKLDILINNAGTFPETNMLSEYSEEAFDYLLKNNIKTTFAMSKSALPELQKTKGNIVTAGSESGVLGIAQNAPYGGTKGFNHAFTKGLAAEQAQKGVRCNIVAPGPIDTGWTHKETGPMDSQMEQMVTQGTLMGRRGTPEEVANVYLFLASDEASYVTGAVWPVDGGTLIAKGPAGDMAADSMKKQPEEDLNLEHSKDSHTSIRK</sequence>
<name>A0A3D8LCM1_9BACT</name>
<evidence type="ECO:0000256" key="3">
    <source>
        <dbReference type="SAM" id="MobiDB-lite"/>
    </source>
</evidence>
<dbReference type="Proteomes" id="UP000256708">
    <property type="component" value="Unassembled WGS sequence"/>
</dbReference>
<organism evidence="4 5">
    <name type="scientific">Pontibacter diazotrophicus</name>
    <dbReference type="NCBI Taxonomy" id="1400979"/>
    <lineage>
        <taxon>Bacteria</taxon>
        <taxon>Pseudomonadati</taxon>
        <taxon>Bacteroidota</taxon>
        <taxon>Cytophagia</taxon>
        <taxon>Cytophagales</taxon>
        <taxon>Hymenobacteraceae</taxon>
        <taxon>Pontibacter</taxon>
    </lineage>
</organism>
<dbReference type="CDD" id="cd05233">
    <property type="entry name" value="SDR_c"/>
    <property type="match status" value="1"/>
</dbReference>
<dbReference type="GO" id="GO:0016491">
    <property type="term" value="F:oxidoreductase activity"/>
    <property type="evidence" value="ECO:0007669"/>
    <property type="project" value="UniProtKB-KW"/>
</dbReference>
<dbReference type="PANTHER" id="PTHR24321">
    <property type="entry name" value="DEHYDROGENASES, SHORT CHAIN"/>
    <property type="match status" value="1"/>
</dbReference>
<keyword evidence="5" id="KW-1185">Reference proteome</keyword>
<dbReference type="SUPFAM" id="SSF51735">
    <property type="entry name" value="NAD(P)-binding Rossmann-fold domains"/>
    <property type="match status" value="1"/>
</dbReference>
<dbReference type="PANTHER" id="PTHR24321:SF8">
    <property type="entry name" value="ESTRADIOL 17-BETA-DEHYDROGENASE 8-RELATED"/>
    <property type="match status" value="1"/>
</dbReference>
<dbReference type="AlphaFoldDB" id="A0A3D8LCM1"/>
<reference evidence="5" key="1">
    <citation type="submission" date="2018-08" db="EMBL/GenBank/DDBJ databases">
        <authorList>
            <person name="Liu Z.-W."/>
            <person name="Du Z.-J."/>
        </authorList>
    </citation>
    <scope>NUCLEOTIDE SEQUENCE [LARGE SCALE GENOMIC DNA]</scope>
    <source>
        <strain evidence="5">H4X</strain>
    </source>
</reference>
<feature type="region of interest" description="Disordered" evidence="3">
    <location>
        <begin position="257"/>
        <end position="287"/>
    </location>
</feature>
<dbReference type="EMBL" id="QRGR01000010">
    <property type="protein sequence ID" value="RDV15155.1"/>
    <property type="molecule type" value="Genomic_DNA"/>
</dbReference>
<comment type="similarity">
    <text evidence="1">Belongs to the short-chain dehydrogenases/reductases (SDR) family.</text>
</comment>
<evidence type="ECO:0000256" key="2">
    <source>
        <dbReference type="ARBA" id="ARBA00023002"/>
    </source>
</evidence>
<dbReference type="InterPro" id="IPR036291">
    <property type="entry name" value="NAD(P)-bd_dom_sf"/>
</dbReference>
<dbReference type="FunFam" id="3.40.50.720:FF:000084">
    <property type="entry name" value="Short-chain dehydrogenase reductase"/>
    <property type="match status" value="1"/>
</dbReference>
<dbReference type="PRINTS" id="PR00081">
    <property type="entry name" value="GDHRDH"/>
</dbReference>
<evidence type="ECO:0000313" key="4">
    <source>
        <dbReference type="EMBL" id="RDV15155.1"/>
    </source>
</evidence>
<dbReference type="OrthoDB" id="9804104at2"/>
<dbReference type="InterPro" id="IPR002347">
    <property type="entry name" value="SDR_fam"/>
</dbReference>
<proteinExistence type="inferred from homology"/>
<feature type="compositionally biased region" description="Basic and acidic residues" evidence="3">
    <location>
        <begin position="264"/>
        <end position="287"/>
    </location>
</feature>
<dbReference type="Gene3D" id="3.40.50.720">
    <property type="entry name" value="NAD(P)-binding Rossmann-like Domain"/>
    <property type="match status" value="1"/>
</dbReference>
<keyword evidence="2" id="KW-0560">Oxidoreductase</keyword>
<dbReference type="RefSeq" id="WP_115565569.1">
    <property type="nucleotide sequence ID" value="NZ_QRGR01000010.1"/>
</dbReference>
<evidence type="ECO:0000256" key="1">
    <source>
        <dbReference type="ARBA" id="ARBA00006484"/>
    </source>
</evidence>
<protein>
    <submittedName>
        <fullName evidence="4">SDR family NAD(P)-dependent oxidoreductase</fullName>
    </submittedName>
</protein>
<dbReference type="NCBIfam" id="NF005559">
    <property type="entry name" value="PRK07231.1"/>
    <property type="match status" value="1"/>
</dbReference>
<comment type="caution">
    <text evidence="4">The sequence shown here is derived from an EMBL/GenBank/DDBJ whole genome shotgun (WGS) entry which is preliminary data.</text>
</comment>
<dbReference type="PRINTS" id="PR00080">
    <property type="entry name" value="SDRFAMILY"/>
</dbReference>
<accession>A0A3D8LCM1</accession>
<gene>
    <name evidence="4" type="ORF">DXT99_10830</name>
</gene>